<dbReference type="InterPro" id="IPR013783">
    <property type="entry name" value="Ig-like_fold"/>
</dbReference>
<comment type="caution">
    <text evidence="2">The sequence shown here is derived from an EMBL/GenBank/DDBJ whole genome shotgun (WGS) entry which is preliminary data.</text>
</comment>
<dbReference type="Proteomes" id="UP000078516">
    <property type="component" value="Unassembled WGS sequence"/>
</dbReference>
<evidence type="ECO:0000313" key="2">
    <source>
        <dbReference type="EMBL" id="OAQ56079.1"/>
    </source>
</evidence>
<dbReference type="RefSeq" id="WP_067482800.1">
    <property type="nucleotide sequence ID" value="NZ_LWMN01000011.1"/>
</dbReference>
<proteinExistence type="predicted"/>
<evidence type="ECO:0000313" key="3">
    <source>
        <dbReference type="Proteomes" id="UP000078516"/>
    </source>
</evidence>
<dbReference type="Gene3D" id="2.60.40.10">
    <property type="entry name" value="Immunoglobulins"/>
    <property type="match status" value="1"/>
</dbReference>
<feature type="chain" id="PRO_5008100956" evidence="1">
    <location>
        <begin position="27"/>
        <end position="496"/>
    </location>
</feature>
<sequence length="496" mass="53246">MIKKAIYFSVTLFTCAVMMNGSVGLAQTISNAERQNEIEVYKGLAEVSTPEQLKAALIDSSITEISLQNDLDLKETILANAKNKTIYGNNHKINANLFQIKVTVEDAQIALKDIKIENTDNYGVFWSDQPNVVLNVENVDFENGHQFTYLPSGELQVAGNFKCVSNLEEAFQGNKLTILPNAIADMRARVGYPNPATNGIDMIGTNPNVTIGENASLNVQGTLHGIHNNSNLTLTNEGALEVHGFGGSAISVDNNSSVHFASGSTSKISGSTGIVGKNTDITVKNGATFEAIGTKAQGTIMSNGKIIFEEGANFKIVNNNSQKLGTIFGSNIGGKATIQLNSKEGVKTWVRGRALLQTPDQIYAEPVEAEFSLTGIGSTAVQEMISSSNEDFSAGFMANQVGKIIGGSFVNDDTPWLLLPPTIQSEVTSVDDKLQGTGFKGATVIAEVNNVEIGRTTVDEDKQWVMDIPAQLTGTIIEVRQEYNDKVSLNITVNVK</sequence>
<keyword evidence="1" id="KW-0732">Signal</keyword>
<name>A0A179ET93_ENTTH</name>
<evidence type="ECO:0000256" key="1">
    <source>
        <dbReference type="SAM" id="SignalP"/>
    </source>
</evidence>
<protein>
    <submittedName>
        <fullName evidence="2">Uncharacterized protein</fullName>
    </submittedName>
</protein>
<reference evidence="2 3" key="1">
    <citation type="submission" date="2016-04" db="EMBL/GenBank/DDBJ databases">
        <title>Draft genome of an Enterococcus thailandicus strain isolated from bovine feces.</title>
        <authorList>
            <person name="Beukers A.G."/>
            <person name="Zaheer R."/>
            <person name="Goji N."/>
            <person name="Cook S.R."/>
            <person name="Amoako K."/>
            <person name="Chaves A.V."/>
            <person name="Ward M.P."/>
            <person name="Mcallister T.A."/>
        </authorList>
    </citation>
    <scope>NUCLEOTIDE SEQUENCE [LARGE SCALE GENOMIC DNA]</scope>
    <source>
        <strain evidence="2 3">F0711D 46</strain>
    </source>
</reference>
<dbReference type="InterPro" id="IPR046776">
    <property type="entry name" value="Pectate_lyase_5"/>
</dbReference>
<gene>
    <name evidence="2" type="ORF">A6E74_04995</name>
</gene>
<keyword evidence="3" id="KW-1185">Reference proteome</keyword>
<dbReference type="Pfam" id="PF20585">
    <property type="entry name" value="Pectate_lyase_5"/>
    <property type="match status" value="1"/>
</dbReference>
<dbReference type="EMBL" id="LWMN01000011">
    <property type="protein sequence ID" value="OAQ56079.1"/>
    <property type="molecule type" value="Genomic_DNA"/>
</dbReference>
<organism evidence="2 3">
    <name type="scientific">Enterococcus thailandicus</name>
    <dbReference type="NCBI Taxonomy" id="417368"/>
    <lineage>
        <taxon>Bacteria</taxon>
        <taxon>Bacillati</taxon>
        <taxon>Bacillota</taxon>
        <taxon>Bacilli</taxon>
        <taxon>Lactobacillales</taxon>
        <taxon>Enterococcaceae</taxon>
        <taxon>Enterococcus</taxon>
    </lineage>
</organism>
<feature type="signal peptide" evidence="1">
    <location>
        <begin position="1"/>
        <end position="26"/>
    </location>
</feature>
<dbReference type="AlphaFoldDB" id="A0A179ET93"/>
<accession>A0A179ET93</accession>